<comment type="caution">
    <text evidence="1">The sequence shown here is derived from an EMBL/GenBank/DDBJ whole genome shotgun (WGS) entry which is preliminary data.</text>
</comment>
<dbReference type="EMBL" id="JARJCM010000110">
    <property type="protein sequence ID" value="KAJ7028603.1"/>
    <property type="molecule type" value="Genomic_DNA"/>
</dbReference>
<keyword evidence="2" id="KW-1185">Reference proteome</keyword>
<dbReference type="AlphaFoldDB" id="A0AAD6SJB2"/>
<organism evidence="1 2">
    <name type="scientific">Mycena alexandri</name>
    <dbReference type="NCBI Taxonomy" id="1745969"/>
    <lineage>
        <taxon>Eukaryota</taxon>
        <taxon>Fungi</taxon>
        <taxon>Dikarya</taxon>
        <taxon>Basidiomycota</taxon>
        <taxon>Agaricomycotina</taxon>
        <taxon>Agaricomycetes</taxon>
        <taxon>Agaricomycetidae</taxon>
        <taxon>Agaricales</taxon>
        <taxon>Marasmiineae</taxon>
        <taxon>Mycenaceae</taxon>
        <taxon>Mycena</taxon>
    </lineage>
</organism>
<accession>A0AAD6SJB2</accession>
<proteinExistence type="predicted"/>
<protein>
    <submittedName>
        <fullName evidence="1">Uncharacterized protein</fullName>
    </submittedName>
</protein>
<dbReference type="Proteomes" id="UP001218188">
    <property type="component" value="Unassembled WGS sequence"/>
</dbReference>
<gene>
    <name evidence="1" type="ORF">C8F04DRAFT_1188412</name>
</gene>
<name>A0AAD6SJB2_9AGAR</name>
<evidence type="ECO:0000313" key="1">
    <source>
        <dbReference type="EMBL" id="KAJ7028603.1"/>
    </source>
</evidence>
<reference evidence="1" key="1">
    <citation type="submission" date="2023-03" db="EMBL/GenBank/DDBJ databases">
        <title>Massive genome expansion in bonnet fungi (Mycena s.s.) driven by repeated elements and novel gene families across ecological guilds.</title>
        <authorList>
            <consortium name="Lawrence Berkeley National Laboratory"/>
            <person name="Harder C.B."/>
            <person name="Miyauchi S."/>
            <person name="Viragh M."/>
            <person name="Kuo A."/>
            <person name="Thoen E."/>
            <person name="Andreopoulos B."/>
            <person name="Lu D."/>
            <person name="Skrede I."/>
            <person name="Drula E."/>
            <person name="Henrissat B."/>
            <person name="Morin E."/>
            <person name="Kohler A."/>
            <person name="Barry K."/>
            <person name="LaButti K."/>
            <person name="Morin E."/>
            <person name="Salamov A."/>
            <person name="Lipzen A."/>
            <person name="Mereny Z."/>
            <person name="Hegedus B."/>
            <person name="Baldrian P."/>
            <person name="Stursova M."/>
            <person name="Weitz H."/>
            <person name="Taylor A."/>
            <person name="Grigoriev I.V."/>
            <person name="Nagy L.G."/>
            <person name="Martin F."/>
            <person name="Kauserud H."/>
        </authorList>
    </citation>
    <scope>NUCLEOTIDE SEQUENCE</scope>
    <source>
        <strain evidence="1">CBHHK200</strain>
    </source>
</reference>
<evidence type="ECO:0000313" key="2">
    <source>
        <dbReference type="Proteomes" id="UP001218188"/>
    </source>
</evidence>
<sequence>MAVQAHMVGRTVPAQDGGAGTQFSGLVLAREAAQTSRSSDFRLRSSLINLAQLFCGCAPQAPAHFLRTSVARRFGHMFPYPPCTSGSSSPAFLVGGTDRGTYAKKLNSHSFRASPPCTASSSRPFVAGAVDRGICVKKLNLYSANVFLTYRASPPYTASSPFRAFPDREVPHVKNMCSLRSCAYHPCSAGHSSRAFVFGAADCRMTMNLPSMRSSASRTYPPCTAVSPSRAFVFGAADRRMTVTSFRCYVVYQPNLLADGGSSVPAYDGGADTGGDQMVSAQDGGAGWGGERCLRKMAAQARMVGRTVPAQDGGAGTRFSGLVLAREAAQNAYNVFPYPPCTSGSSSPAFLVGGTDRGTYAKKLNSHSFRASPPCTASSSRPFVAGAVDRGIGVKKLNLYSANVFLTYRASPPYTASSPFRAFPDREVPHVKNMCSLRSCAYHPCSAGHSSRAFVFGAADCRMTMNLPSPDDHGFALGILSHAARLLAVYTTDQPAAPPWPWPPSMNWKFLLRGGRLVKFTWQMCDRFRMRPDYDELNHSALIACARRWRRRWELSTCVRRGRRQGRRMVSAQDGGAGTHGWAKLINLAQLL</sequence>